<evidence type="ECO:0000313" key="1">
    <source>
        <dbReference type="EMBL" id="TWT32572.1"/>
    </source>
</evidence>
<name>A0A5C5V4A9_9PLAN</name>
<dbReference type="EMBL" id="SIHI01000091">
    <property type="protein sequence ID" value="TWT32572.1"/>
    <property type="molecule type" value="Genomic_DNA"/>
</dbReference>
<accession>A0A5C5V4A9</accession>
<comment type="caution">
    <text evidence="1">The sequence shown here is derived from an EMBL/GenBank/DDBJ whole genome shotgun (WGS) entry which is preliminary data.</text>
</comment>
<dbReference type="NCBIfam" id="TIGR03696">
    <property type="entry name" value="Rhs_assc_core"/>
    <property type="match status" value="1"/>
</dbReference>
<evidence type="ECO:0000313" key="2">
    <source>
        <dbReference type="Proteomes" id="UP000317243"/>
    </source>
</evidence>
<keyword evidence="2" id="KW-1185">Reference proteome</keyword>
<reference evidence="1 2" key="1">
    <citation type="submission" date="2019-02" db="EMBL/GenBank/DDBJ databases">
        <title>Deep-cultivation of Planctomycetes and their phenomic and genomic characterization uncovers novel biology.</title>
        <authorList>
            <person name="Wiegand S."/>
            <person name="Jogler M."/>
            <person name="Boedeker C."/>
            <person name="Pinto D."/>
            <person name="Vollmers J."/>
            <person name="Rivas-Marin E."/>
            <person name="Kohn T."/>
            <person name="Peeters S.H."/>
            <person name="Heuer A."/>
            <person name="Rast P."/>
            <person name="Oberbeckmann S."/>
            <person name="Bunk B."/>
            <person name="Jeske O."/>
            <person name="Meyerdierks A."/>
            <person name="Storesund J.E."/>
            <person name="Kallscheuer N."/>
            <person name="Luecker S."/>
            <person name="Lage O.M."/>
            <person name="Pohl T."/>
            <person name="Merkel B.J."/>
            <person name="Hornburger P."/>
            <person name="Mueller R.-W."/>
            <person name="Bruemmer F."/>
            <person name="Labrenz M."/>
            <person name="Spormann A.M."/>
            <person name="Op Den Camp H."/>
            <person name="Overmann J."/>
            <person name="Amann R."/>
            <person name="Jetten M.S.M."/>
            <person name="Mascher T."/>
            <person name="Medema M.H."/>
            <person name="Devos D.P."/>
            <person name="Kaster A.-K."/>
            <person name="Ovreas L."/>
            <person name="Rohde M."/>
            <person name="Galperin M.Y."/>
            <person name="Jogler C."/>
        </authorList>
    </citation>
    <scope>NUCLEOTIDE SEQUENCE [LARGE SCALE GENOMIC DNA]</scope>
    <source>
        <strain evidence="1 2">KOR42</strain>
    </source>
</reference>
<protein>
    <recommendedName>
        <fullName evidence="3">tRNA(Glu)-specific nuclease WapA</fullName>
    </recommendedName>
</protein>
<gene>
    <name evidence="1" type="ORF">KOR42_53860</name>
</gene>
<dbReference type="InterPro" id="IPR022385">
    <property type="entry name" value="Rhs_assc_core"/>
</dbReference>
<dbReference type="Proteomes" id="UP000317243">
    <property type="component" value="Unassembled WGS sequence"/>
</dbReference>
<sequence length="385" mass="42797">MWGNRYIDECVLRDRDYNNNGTTLEERLYATQDANWNTTMLYKQSSGYKERYTYNPYGEITFLNSSFNPVGGSVHNWQHLFGSYRRDTTTELYLVRNRLYHTDLGTWLSRDPIGYNPTLNLYEYVSSNPTIWVDGFGFGPTWHHLLTESLGPDWKNRGFKAGEWNKSEYGLIIDDTWHTANRGGDMIEPYWRQDWQDWLKKNPNARKPKILEQLEKMKTSDKYSKIISKGKQAPVPYCGKGGWTNLGAEGRAALAKKLRIGKAAARKGTVLSRATGPIKSFGKGVLKLGGRALAVFGIGSAVQDFAEGAQGEGKHQGQTGVLPGLGNAAHKAVLGDEVEGAVEGLYKAGGKAIGLDDGDGVTPCDRAVRGGFSKKGFQSLLDDTY</sequence>
<organism evidence="1 2">
    <name type="scientific">Thalassoglobus neptunius</name>
    <dbReference type="NCBI Taxonomy" id="1938619"/>
    <lineage>
        <taxon>Bacteria</taxon>
        <taxon>Pseudomonadati</taxon>
        <taxon>Planctomycetota</taxon>
        <taxon>Planctomycetia</taxon>
        <taxon>Planctomycetales</taxon>
        <taxon>Planctomycetaceae</taxon>
        <taxon>Thalassoglobus</taxon>
    </lineage>
</organism>
<dbReference type="Gene3D" id="2.180.10.10">
    <property type="entry name" value="RHS repeat-associated core"/>
    <property type="match status" value="1"/>
</dbReference>
<dbReference type="AlphaFoldDB" id="A0A5C5V4A9"/>
<proteinExistence type="predicted"/>
<evidence type="ECO:0008006" key="3">
    <source>
        <dbReference type="Google" id="ProtNLM"/>
    </source>
</evidence>